<protein>
    <submittedName>
        <fullName evidence="1">Uncharacterized protein</fullName>
    </submittedName>
</protein>
<sequence length="486" mass="57888">MLQYKSQENDDFSTKTFINEENERTDELQKTKSDIDESLVKCFTNISIAYKSGNTIRLLNLLSHLNKFTLMNYFDPCSEFFLNSIPDILMNISFDKSNKFPLKCKVKALSIIESLTFEEQYGFFHLFYNLGIINSACFNLFSEDFELILYSIRILINYFENQNSYAEEITRTCSLCRFIRYILRINIKDENLERRTKYYAVLFLCKLSFISKDKFTNCFYVSVDYLLNYSSLYQKRCNIDKFIFLIVINCMQSDHKLIEQFINNINLVNLIIDTINNNHNFTLFQLAIIILNKFYQKPDFIIQELDLSILVSSISSYNYDDLNLIHLLHVIKKHLMFFKYISFLYDQKFISALSQLFDISNFSIRAPIIELLCLIIEYSPNDFLKCLVHENIIQKIFEMYFSEYIDLKNILLNSLARLLDSVSYLNNQDRSFFLSQLNEIDFSIIEEEEDDENLNLMIRNLKKLYENCMKLQNDSYYSQIDFNNDY</sequence>
<reference evidence="1 2" key="1">
    <citation type="submission" date="2024-04" db="EMBL/GenBank/DDBJ databases">
        <title>Tritrichomonas musculus Genome.</title>
        <authorList>
            <person name="Alves-Ferreira E."/>
            <person name="Grigg M."/>
            <person name="Lorenzi H."/>
            <person name="Galac M."/>
        </authorList>
    </citation>
    <scope>NUCLEOTIDE SEQUENCE [LARGE SCALE GENOMIC DNA]</scope>
    <source>
        <strain evidence="1 2">EAF2021</strain>
    </source>
</reference>
<evidence type="ECO:0000313" key="1">
    <source>
        <dbReference type="EMBL" id="KAK8899632.1"/>
    </source>
</evidence>
<keyword evidence="2" id="KW-1185">Reference proteome</keyword>
<dbReference type="SUPFAM" id="SSF48371">
    <property type="entry name" value="ARM repeat"/>
    <property type="match status" value="1"/>
</dbReference>
<proteinExistence type="predicted"/>
<dbReference type="InterPro" id="IPR011989">
    <property type="entry name" value="ARM-like"/>
</dbReference>
<name>A0ABR2L8F2_9EUKA</name>
<comment type="caution">
    <text evidence="1">The sequence shown here is derived from an EMBL/GenBank/DDBJ whole genome shotgun (WGS) entry which is preliminary data.</text>
</comment>
<organism evidence="1 2">
    <name type="scientific">Tritrichomonas musculus</name>
    <dbReference type="NCBI Taxonomy" id="1915356"/>
    <lineage>
        <taxon>Eukaryota</taxon>
        <taxon>Metamonada</taxon>
        <taxon>Parabasalia</taxon>
        <taxon>Tritrichomonadida</taxon>
        <taxon>Tritrichomonadidae</taxon>
        <taxon>Tritrichomonas</taxon>
    </lineage>
</organism>
<dbReference type="Proteomes" id="UP001470230">
    <property type="component" value="Unassembled WGS sequence"/>
</dbReference>
<evidence type="ECO:0000313" key="2">
    <source>
        <dbReference type="Proteomes" id="UP001470230"/>
    </source>
</evidence>
<dbReference type="EMBL" id="JAPFFF010000001">
    <property type="protein sequence ID" value="KAK8899632.1"/>
    <property type="molecule type" value="Genomic_DNA"/>
</dbReference>
<accession>A0ABR2L8F2</accession>
<dbReference type="Gene3D" id="1.25.10.10">
    <property type="entry name" value="Leucine-rich Repeat Variant"/>
    <property type="match status" value="1"/>
</dbReference>
<gene>
    <name evidence="1" type="ORF">M9Y10_001949</name>
</gene>
<dbReference type="InterPro" id="IPR016024">
    <property type="entry name" value="ARM-type_fold"/>
</dbReference>